<evidence type="ECO:0000256" key="3">
    <source>
        <dbReference type="ARBA" id="ARBA00022502"/>
    </source>
</evidence>
<feature type="transmembrane region" description="Helical" evidence="10">
    <location>
        <begin position="274"/>
        <end position="296"/>
    </location>
</feature>
<evidence type="ECO:0000313" key="11">
    <source>
        <dbReference type="EMBL" id="MFD1676038.1"/>
    </source>
</evidence>
<feature type="transmembrane region" description="Helical" evidence="10">
    <location>
        <begin position="147"/>
        <end position="171"/>
    </location>
</feature>
<sequence>MKIMSRPWVVVVCASLLHFAFIFLGLKSPLVDSRVYLHFTNTWFDHFIQWDSQWYATIGKYGYKFPLPVQKTFVPAGNTYPFSPELRATVFFPLVPIIVHFLGPIGTMLLTNMIFVLTIPIMYTLFRKVMNHEKALWGIVLYSVNPALIYESVLYTESYLIFFSLLVLYGISKGTKAGLIMAYVAGFLSVLAHETGLFMAIFSIRYLRTKEYWKALMFIGSVIAGWAVYLGYLLIKFGQPFIVFSAERSWGRVWKFPGASFIDDWTLRKTHHNVYIDLFCMTLLSVIAISYIYSTIKTDHGFKPTENISVISFETGAWVLVNLLICLTTYLNGNPLASATRLISVLWPMYSFVWLKGTQRQQLVWNISCLFTFSFVGYLGVSFYTHGYFFE</sequence>
<comment type="pathway">
    <text evidence="2">Glycolipid biosynthesis; glycosylphosphatidylinositol-anchor biosynthesis.</text>
</comment>
<comment type="subcellular location">
    <subcellularLocation>
        <location evidence="1">Endoplasmic reticulum membrane</location>
        <topology evidence="1">Multi-pass membrane protein</topology>
    </subcellularLocation>
</comment>
<dbReference type="Proteomes" id="UP001597079">
    <property type="component" value="Unassembled WGS sequence"/>
</dbReference>
<keyword evidence="7" id="KW-0256">Endoplasmic reticulum</keyword>
<feature type="transmembrane region" description="Helical" evidence="10">
    <location>
        <begin position="97"/>
        <end position="126"/>
    </location>
</feature>
<gene>
    <name evidence="11" type="ORF">ACFSB2_15140</name>
</gene>
<reference evidence="12" key="1">
    <citation type="journal article" date="2019" name="Int. J. Syst. Evol. Microbiol.">
        <title>The Global Catalogue of Microorganisms (GCM) 10K type strain sequencing project: providing services to taxonomists for standard genome sequencing and annotation.</title>
        <authorList>
            <consortium name="The Broad Institute Genomics Platform"/>
            <consortium name="The Broad Institute Genome Sequencing Center for Infectious Disease"/>
            <person name="Wu L."/>
            <person name="Ma J."/>
        </authorList>
    </citation>
    <scope>NUCLEOTIDE SEQUENCE [LARGE SCALE GENOMIC DNA]</scope>
    <source>
        <strain evidence="12">CGMCC 1.12286</strain>
    </source>
</reference>
<evidence type="ECO:0000256" key="1">
    <source>
        <dbReference type="ARBA" id="ARBA00004477"/>
    </source>
</evidence>
<evidence type="ECO:0000313" key="12">
    <source>
        <dbReference type="Proteomes" id="UP001597079"/>
    </source>
</evidence>
<dbReference type="RefSeq" id="WP_377943931.1">
    <property type="nucleotide sequence ID" value="NZ_JBHUCX010000043.1"/>
</dbReference>
<dbReference type="PANTHER" id="PTHR12468:SF2">
    <property type="entry name" value="GPI MANNOSYLTRANSFERASE 2"/>
    <property type="match status" value="1"/>
</dbReference>
<keyword evidence="6 10" id="KW-0812">Transmembrane</keyword>
<dbReference type="PANTHER" id="PTHR12468">
    <property type="entry name" value="GPI MANNOSYLTRANSFERASE 2"/>
    <property type="match status" value="1"/>
</dbReference>
<feature type="transmembrane region" description="Helical" evidence="10">
    <location>
        <begin position="215"/>
        <end position="235"/>
    </location>
</feature>
<organism evidence="11 12">
    <name type="scientific">Alicyclobacillus fodiniaquatilis</name>
    <dbReference type="NCBI Taxonomy" id="1661150"/>
    <lineage>
        <taxon>Bacteria</taxon>
        <taxon>Bacillati</taxon>
        <taxon>Bacillota</taxon>
        <taxon>Bacilli</taxon>
        <taxon>Bacillales</taxon>
        <taxon>Alicyclobacillaceae</taxon>
        <taxon>Alicyclobacillus</taxon>
    </lineage>
</organism>
<feature type="transmembrane region" description="Helical" evidence="10">
    <location>
        <begin position="367"/>
        <end position="389"/>
    </location>
</feature>
<dbReference type="InterPro" id="IPR007315">
    <property type="entry name" value="PIG-V/Gpi18"/>
</dbReference>
<evidence type="ECO:0000256" key="6">
    <source>
        <dbReference type="ARBA" id="ARBA00022692"/>
    </source>
</evidence>
<dbReference type="EMBL" id="JBHUCX010000043">
    <property type="protein sequence ID" value="MFD1676038.1"/>
    <property type="molecule type" value="Genomic_DNA"/>
</dbReference>
<feature type="transmembrane region" description="Helical" evidence="10">
    <location>
        <begin position="177"/>
        <end position="203"/>
    </location>
</feature>
<feature type="transmembrane region" description="Helical" evidence="10">
    <location>
        <begin position="336"/>
        <end position="355"/>
    </location>
</feature>
<keyword evidence="12" id="KW-1185">Reference proteome</keyword>
<name>A0ABW4JKF4_9BACL</name>
<keyword evidence="5" id="KW-0808">Transferase</keyword>
<evidence type="ECO:0000256" key="2">
    <source>
        <dbReference type="ARBA" id="ARBA00004687"/>
    </source>
</evidence>
<keyword evidence="4" id="KW-0328">Glycosyltransferase</keyword>
<feature type="transmembrane region" description="Helical" evidence="10">
    <location>
        <begin position="7"/>
        <end position="26"/>
    </location>
</feature>
<evidence type="ECO:0000256" key="8">
    <source>
        <dbReference type="ARBA" id="ARBA00022989"/>
    </source>
</evidence>
<keyword evidence="3" id="KW-0337">GPI-anchor biosynthesis</keyword>
<keyword evidence="9 10" id="KW-0472">Membrane</keyword>
<comment type="caution">
    <text evidence="11">The sequence shown here is derived from an EMBL/GenBank/DDBJ whole genome shotgun (WGS) entry which is preliminary data.</text>
</comment>
<evidence type="ECO:0000256" key="10">
    <source>
        <dbReference type="SAM" id="Phobius"/>
    </source>
</evidence>
<evidence type="ECO:0000256" key="7">
    <source>
        <dbReference type="ARBA" id="ARBA00022824"/>
    </source>
</evidence>
<evidence type="ECO:0000256" key="5">
    <source>
        <dbReference type="ARBA" id="ARBA00022679"/>
    </source>
</evidence>
<feature type="transmembrane region" description="Helical" evidence="10">
    <location>
        <begin position="308"/>
        <end position="330"/>
    </location>
</feature>
<keyword evidence="8 10" id="KW-1133">Transmembrane helix</keyword>
<evidence type="ECO:0000256" key="9">
    <source>
        <dbReference type="ARBA" id="ARBA00023136"/>
    </source>
</evidence>
<proteinExistence type="predicted"/>
<protein>
    <recommendedName>
        <fullName evidence="13">Mannosyltransferase PIG-V</fullName>
    </recommendedName>
</protein>
<accession>A0ABW4JKF4</accession>
<evidence type="ECO:0000256" key="4">
    <source>
        <dbReference type="ARBA" id="ARBA00022676"/>
    </source>
</evidence>
<evidence type="ECO:0008006" key="13">
    <source>
        <dbReference type="Google" id="ProtNLM"/>
    </source>
</evidence>